<evidence type="ECO:0000313" key="1">
    <source>
        <dbReference type="EMBL" id="CCC49374.1"/>
    </source>
</evidence>
<accession>G0TZH0</accession>
<name>G0TZH0_TRYVY</name>
<sequence length="150" mass="16513">MLQHSFRWNLMTVRAQTTITSKHCGLHKHNHREIIIIIIFSTPKASKQVTVRHLFRRAGSAIIICCTTSRDAMKRKMLRRASALIPTNQCSCSHAGNKRQGEKGTTRSAAANARCNTTICVNAWAIPRVQAPNTTCHCATSGVDSAPSSM</sequence>
<proteinExistence type="predicted"/>
<gene>
    <name evidence="1" type="ORF">TVY486_0706830</name>
</gene>
<organism evidence="1">
    <name type="scientific">Trypanosoma vivax (strain Y486)</name>
    <dbReference type="NCBI Taxonomy" id="1055687"/>
    <lineage>
        <taxon>Eukaryota</taxon>
        <taxon>Discoba</taxon>
        <taxon>Euglenozoa</taxon>
        <taxon>Kinetoplastea</taxon>
        <taxon>Metakinetoplastina</taxon>
        <taxon>Trypanosomatida</taxon>
        <taxon>Trypanosomatidae</taxon>
        <taxon>Trypanosoma</taxon>
        <taxon>Duttonella</taxon>
    </lineage>
</organism>
<protein>
    <submittedName>
        <fullName evidence="1">Uncharacterized protein</fullName>
    </submittedName>
</protein>
<dbReference type="EMBL" id="HE573023">
    <property type="protein sequence ID" value="CCC49374.1"/>
    <property type="molecule type" value="Genomic_DNA"/>
</dbReference>
<dbReference type="AlphaFoldDB" id="G0TZH0"/>
<reference evidence="1" key="1">
    <citation type="journal article" date="2012" name="Proc. Natl. Acad. Sci. U.S.A.">
        <title>Antigenic diversity is generated by distinct evolutionary mechanisms in African trypanosome species.</title>
        <authorList>
            <person name="Jackson A.P."/>
            <person name="Berry A."/>
            <person name="Aslett M."/>
            <person name="Allison H.C."/>
            <person name="Burton P."/>
            <person name="Vavrova-Anderson J."/>
            <person name="Brown R."/>
            <person name="Browne H."/>
            <person name="Corton N."/>
            <person name="Hauser H."/>
            <person name="Gamble J."/>
            <person name="Gilderthorp R."/>
            <person name="Marcello L."/>
            <person name="McQuillan J."/>
            <person name="Otto T.D."/>
            <person name="Quail M.A."/>
            <person name="Sanders M.J."/>
            <person name="van Tonder A."/>
            <person name="Ginger M.L."/>
            <person name="Field M.C."/>
            <person name="Barry J.D."/>
            <person name="Hertz-Fowler C."/>
            <person name="Berriman M."/>
        </authorList>
    </citation>
    <scope>NUCLEOTIDE SEQUENCE</scope>
    <source>
        <strain evidence="1">Y486</strain>
    </source>
</reference>